<gene>
    <name evidence="1" type="ORF">E2C01_063271</name>
</gene>
<protein>
    <submittedName>
        <fullName evidence="1">Uncharacterized protein</fullName>
    </submittedName>
</protein>
<evidence type="ECO:0000313" key="1">
    <source>
        <dbReference type="EMBL" id="MPC69058.1"/>
    </source>
</evidence>
<proteinExistence type="predicted"/>
<name>A0A5B7HJU9_PORTR</name>
<keyword evidence="2" id="KW-1185">Reference proteome</keyword>
<sequence>MQVEGHVCVIEVNTLTLTVSGCGGKRRLEMSGSGPAEDATATGRYCGRLRNVQVKDEVPARVNSSPTATCTDYVAA</sequence>
<accession>A0A5B7HJU9</accession>
<organism evidence="1 2">
    <name type="scientific">Portunus trituberculatus</name>
    <name type="common">Swimming crab</name>
    <name type="synonym">Neptunus trituberculatus</name>
    <dbReference type="NCBI Taxonomy" id="210409"/>
    <lineage>
        <taxon>Eukaryota</taxon>
        <taxon>Metazoa</taxon>
        <taxon>Ecdysozoa</taxon>
        <taxon>Arthropoda</taxon>
        <taxon>Crustacea</taxon>
        <taxon>Multicrustacea</taxon>
        <taxon>Malacostraca</taxon>
        <taxon>Eumalacostraca</taxon>
        <taxon>Eucarida</taxon>
        <taxon>Decapoda</taxon>
        <taxon>Pleocyemata</taxon>
        <taxon>Brachyura</taxon>
        <taxon>Eubrachyura</taxon>
        <taxon>Portunoidea</taxon>
        <taxon>Portunidae</taxon>
        <taxon>Portuninae</taxon>
        <taxon>Portunus</taxon>
    </lineage>
</organism>
<dbReference type="Proteomes" id="UP000324222">
    <property type="component" value="Unassembled WGS sequence"/>
</dbReference>
<dbReference type="AlphaFoldDB" id="A0A5B7HJU9"/>
<reference evidence="1 2" key="1">
    <citation type="submission" date="2019-05" db="EMBL/GenBank/DDBJ databases">
        <title>Another draft genome of Portunus trituberculatus and its Hox gene families provides insights of decapod evolution.</title>
        <authorList>
            <person name="Jeong J.-H."/>
            <person name="Song I."/>
            <person name="Kim S."/>
            <person name="Choi T."/>
            <person name="Kim D."/>
            <person name="Ryu S."/>
            <person name="Kim W."/>
        </authorList>
    </citation>
    <scope>NUCLEOTIDE SEQUENCE [LARGE SCALE GENOMIC DNA]</scope>
    <source>
        <tissue evidence="1">Muscle</tissue>
    </source>
</reference>
<dbReference type="EMBL" id="VSRR010028819">
    <property type="protein sequence ID" value="MPC69058.1"/>
    <property type="molecule type" value="Genomic_DNA"/>
</dbReference>
<evidence type="ECO:0000313" key="2">
    <source>
        <dbReference type="Proteomes" id="UP000324222"/>
    </source>
</evidence>
<comment type="caution">
    <text evidence="1">The sequence shown here is derived from an EMBL/GenBank/DDBJ whole genome shotgun (WGS) entry which is preliminary data.</text>
</comment>